<sequence>LLLPQRQDHQRQPLPPREERHHRRQEVAEVGGHVDDPATVAAQLRPEHRPLAAVGEVDDVVVLPTGGARERGPLRGGVVEDLVGAEAADEVQIACAARGGDAVVAELGQLDGVRADTAGGRGDQHVGAGARAIELGADGAQRLESRQAGDGKPCRVGGGDSGGAGHGVALRCRHVLCQASCFLSLEICGKF</sequence>
<accession>A0A0P0W965</accession>
<evidence type="ECO:0000256" key="1">
    <source>
        <dbReference type="SAM" id="MobiDB-lite"/>
    </source>
</evidence>
<reference evidence="2 3" key="3">
    <citation type="journal article" date="2013" name="Rice">
        <title>Improvement of the Oryza sativa Nipponbare reference genome using next generation sequence and optical map data.</title>
        <authorList>
            <person name="Kawahara Y."/>
            <person name="de la Bastide M."/>
            <person name="Hamilton J.P."/>
            <person name="Kanamori H."/>
            <person name="McCombie W.R."/>
            <person name="Ouyang S."/>
            <person name="Schwartz D.C."/>
            <person name="Tanaka T."/>
            <person name="Wu J."/>
            <person name="Zhou S."/>
            <person name="Childs K.L."/>
            <person name="Davidson R.M."/>
            <person name="Lin H."/>
            <person name="Quesada-Ocampo L."/>
            <person name="Vaillancourt B."/>
            <person name="Sakai H."/>
            <person name="Lee S.S."/>
            <person name="Kim J."/>
            <person name="Numa H."/>
            <person name="Itoh T."/>
            <person name="Buell C.R."/>
            <person name="Matsumoto T."/>
        </authorList>
    </citation>
    <scope>NUCLEOTIDE SEQUENCE [LARGE SCALE GENOMIC DNA]</scope>
    <source>
        <strain evidence="3">cv. Nipponbare</strain>
    </source>
</reference>
<keyword evidence="3" id="KW-1185">Reference proteome</keyword>
<dbReference type="EMBL" id="AP014960">
    <property type="protein sequence ID" value="BAS88758.1"/>
    <property type="molecule type" value="Genomic_DNA"/>
</dbReference>
<dbReference type="PaxDb" id="39947-A0A0P0W965"/>
<dbReference type="InParanoid" id="A0A0P0W965"/>
<reference evidence="2 3" key="2">
    <citation type="journal article" date="2013" name="Plant Cell Physiol.">
        <title>Rice Annotation Project Database (RAP-DB): an integrative and interactive database for rice genomics.</title>
        <authorList>
            <person name="Sakai H."/>
            <person name="Lee S.S."/>
            <person name="Tanaka T."/>
            <person name="Numa H."/>
            <person name="Kim J."/>
            <person name="Kawahara Y."/>
            <person name="Wakimoto H."/>
            <person name="Yang C.C."/>
            <person name="Iwamoto M."/>
            <person name="Abe T."/>
            <person name="Yamada Y."/>
            <person name="Muto A."/>
            <person name="Inokuchi H."/>
            <person name="Ikemura T."/>
            <person name="Matsumoto T."/>
            <person name="Sasaki T."/>
            <person name="Itoh T."/>
        </authorList>
    </citation>
    <scope>NUCLEOTIDE SEQUENCE [LARGE SCALE GENOMIC DNA]</scope>
    <source>
        <strain evidence="3">cv. Nipponbare</strain>
    </source>
</reference>
<feature type="compositionally biased region" description="Basic and acidic residues" evidence="1">
    <location>
        <begin position="1"/>
        <end position="19"/>
    </location>
</feature>
<name>A0A0P0W965_ORYSJ</name>
<gene>
    <name evidence="2" type="ordered locus">Os04g0358150</name>
    <name evidence="2" type="ORF">OSNPB_040358150</name>
</gene>
<evidence type="ECO:0000313" key="3">
    <source>
        <dbReference type="Proteomes" id="UP000059680"/>
    </source>
</evidence>
<dbReference type="AlphaFoldDB" id="A0A0P0W965"/>
<feature type="non-terminal residue" evidence="2">
    <location>
        <position position="1"/>
    </location>
</feature>
<dbReference type="Gramene" id="Os04t0358150-00">
    <property type="protein sequence ID" value="Os04t0358150-00"/>
    <property type="gene ID" value="Os04g0358150"/>
</dbReference>
<protein>
    <submittedName>
        <fullName evidence="2">Os04g0358150 protein</fullName>
    </submittedName>
</protein>
<proteinExistence type="predicted"/>
<feature type="non-terminal residue" evidence="2">
    <location>
        <position position="191"/>
    </location>
</feature>
<reference evidence="3" key="1">
    <citation type="journal article" date="2005" name="Nature">
        <title>The map-based sequence of the rice genome.</title>
        <authorList>
            <consortium name="International rice genome sequencing project (IRGSP)"/>
            <person name="Matsumoto T."/>
            <person name="Wu J."/>
            <person name="Kanamori H."/>
            <person name="Katayose Y."/>
            <person name="Fujisawa M."/>
            <person name="Namiki N."/>
            <person name="Mizuno H."/>
            <person name="Yamamoto K."/>
            <person name="Antonio B.A."/>
            <person name="Baba T."/>
            <person name="Sakata K."/>
            <person name="Nagamura Y."/>
            <person name="Aoki H."/>
            <person name="Arikawa K."/>
            <person name="Arita K."/>
            <person name="Bito T."/>
            <person name="Chiden Y."/>
            <person name="Fujitsuka N."/>
            <person name="Fukunaka R."/>
            <person name="Hamada M."/>
            <person name="Harada C."/>
            <person name="Hayashi A."/>
            <person name="Hijishita S."/>
            <person name="Honda M."/>
            <person name="Hosokawa S."/>
            <person name="Ichikawa Y."/>
            <person name="Idonuma A."/>
            <person name="Iijima M."/>
            <person name="Ikeda M."/>
            <person name="Ikeno M."/>
            <person name="Ito K."/>
            <person name="Ito S."/>
            <person name="Ito T."/>
            <person name="Ito Y."/>
            <person name="Ito Y."/>
            <person name="Iwabuchi A."/>
            <person name="Kamiya K."/>
            <person name="Karasawa W."/>
            <person name="Kurita K."/>
            <person name="Katagiri S."/>
            <person name="Kikuta A."/>
            <person name="Kobayashi H."/>
            <person name="Kobayashi N."/>
            <person name="Machita K."/>
            <person name="Maehara T."/>
            <person name="Masukawa M."/>
            <person name="Mizubayashi T."/>
            <person name="Mukai Y."/>
            <person name="Nagasaki H."/>
            <person name="Nagata Y."/>
            <person name="Naito S."/>
            <person name="Nakashima M."/>
            <person name="Nakama Y."/>
            <person name="Nakamichi Y."/>
            <person name="Nakamura M."/>
            <person name="Meguro A."/>
            <person name="Negishi M."/>
            <person name="Ohta I."/>
            <person name="Ohta T."/>
            <person name="Okamoto M."/>
            <person name="Ono N."/>
            <person name="Saji S."/>
            <person name="Sakaguchi M."/>
            <person name="Sakai K."/>
            <person name="Shibata M."/>
            <person name="Shimokawa T."/>
            <person name="Song J."/>
            <person name="Takazaki Y."/>
            <person name="Terasawa K."/>
            <person name="Tsugane M."/>
            <person name="Tsuji K."/>
            <person name="Ueda S."/>
            <person name="Waki K."/>
            <person name="Yamagata H."/>
            <person name="Yamamoto M."/>
            <person name="Yamamoto S."/>
            <person name="Yamane H."/>
            <person name="Yoshiki S."/>
            <person name="Yoshihara R."/>
            <person name="Yukawa K."/>
            <person name="Zhong H."/>
            <person name="Yano M."/>
            <person name="Yuan Q."/>
            <person name="Ouyang S."/>
            <person name="Liu J."/>
            <person name="Jones K.M."/>
            <person name="Gansberger K."/>
            <person name="Moffat K."/>
            <person name="Hill J."/>
            <person name="Bera J."/>
            <person name="Fadrosh D."/>
            <person name="Jin S."/>
            <person name="Johri S."/>
            <person name="Kim M."/>
            <person name="Overton L."/>
            <person name="Reardon M."/>
            <person name="Tsitrin T."/>
            <person name="Vuong H."/>
            <person name="Weaver B."/>
            <person name="Ciecko A."/>
            <person name="Tallon L."/>
            <person name="Jackson J."/>
            <person name="Pai G."/>
            <person name="Aken S.V."/>
            <person name="Utterback T."/>
            <person name="Reidmuller S."/>
            <person name="Feldblyum T."/>
            <person name="Hsiao J."/>
            <person name="Zismann V."/>
            <person name="Iobst S."/>
            <person name="de Vazeille A.R."/>
            <person name="Buell C.R."/>
            <person name="Ying K."/>
            <person name="Li Y."/>
            <person name="Lu T."/>
            <person name="Huang Y."/>
            <person name="Zhao Q."/>
            <person name="Feng Q."/>
            <person name="Zhang L."/>
            <person name="Zhu J."/>
            <person name="Weng Q."/>
            <person name="Mu J."/>
            <person name="Lu Y."/>
            <person name="Fan D."/>
            <person name="Liu Y."/>
            <person name="Guan J."/>
            <person name="Zhang Y."/>
            <person name="Yu S."/>
            <person name="Liu X."/>
            <person name="Zhang Y."/>
            <person name="Hong G."/>
            <person name="Han B."/>
            <person name="Choisne N."/>
            <person name="Demange N."/>
            <person name="Orjeda G."/>
            <person name="Samain S."/>
            <person name="Cattolico L."/>
            <person name="Pelletier E."/>
            <person name="Couloux A."/>
            <person name="Segurens B."/>
            <person name="Wincker P."/>
            <person name="D'Hont A."/>
            <person name="Scarpelli C."/>
            <person name="Weissenbach J."/>
            <person name="Salanoubat M."/>
            <person name="Quetier F."/>
            <person name="Yu Y."/>
            <person name="Kim H.R."/>
            <person name="Rambo T."/>
            <person name="Currie J."/>
            <person name="Collura K."/>
            <person name="Luo M."/>
            <person name="Yang T."/>
            <person name="Ammiraju J.S.S."/>
            <person name="Engler F."/>
            <person name="Soderlund C."/>
            <person name="Wing R.A."/>
            <person name="Palmer L.E."/>
            <person name="de la Bastide M."/>
            <person name="Spiegel L."/>
            <person name="Nascimento L."/>
            <person name="Zutavern T."/>
            <person name="O'Shaughnessy A."/>
            <person name="Dike S."/>
            <person name="Dedhia N."/>
            <person name="Preston R."/>
            <person name="Balija V."/>
            <person name="McCombie W.R."/>
            <person name="Chow T."/>
            <person name="Chen H."/>
            <person name="Chung M."/>
            <person name="Chen C."/>
            <person name="Shaw J."/>
            <person name="Wu H."/>
            <person name="Hsiao K."/>
            <person name="Chao Y."/>
            <person name="Chu M."/>
            <person name="Cheng C."/>
            <person name="Hour A."/>
            <person name="Lee P."/>
            <person name="Lin S."/>
            <person name="Lin Y."/>
            <person name="Liou J."/>
            <person name="Liu S."/>
            <person name="Hsing Y."/>
            <person name="Raghuvanshi S."/>
            <person name="Mohanty A."/>
            <person name="Bharti A.K."/>
            <person name="Gaur A."/>
            <person name="Gupta V."/>
            <person name="Kumar D."/>
            <person name="Ravi V."/>
            <person name="Vij S."/>
            <person name="Kapur A."/>
            <person name="Khurana P."/>
            <person name="Khurana P."/>
            <person name="Khurana J.P."/>
            <person name="Tyagi A.K."/>
            <person name="Gaikwad K."/>
            <person name="Singh A."/>
            <person name="Dalal V."/>
            <person name="Srivastava S."/>
            <person name="Dixit A."/>
            <person name="Pal A.K."/>
            <person name="Ghazi I.A."/>
            <person name="Yadav M."/>
            <person name="Pandit A."/>
            <person name="Bhargava A."/>
            <person name="Sureshbabu K."/>
            <person name="Batra K."/>
            <person name="Sharma T.R."/>
            <person name="Mohapatra T."/>
            <person name="Singh N.K."/>
            <person name="Messing J."/>
            <person name="Nelson A.B."/>
            <person name="Fuks G."/>
            <person name="Kavchok S."/>
            <person name="Keizer G."/>
            <person name="Linton E."/>
            <person name="Llaca V."/>
            <person name="Song R."/>
            <person name="Tanyolac B."/>
            <person name="Young S."/>
            <person name="Ho-Il K."/>
            <person name="Hahn J.H."/>
            <person name="Sangsakoo G."/>
            <person name="Vanavichit A."/>
            <person name="de Mattos Luiz.A.T."/>
            <person name="Zimmer P.D."/>
            <person name="Malone G."/>
            <person name="Dellagostin O."/>
            <person name="de Oliveira A.C."/>
            <person name="Bevan M."/>
            <person name="Bancroft I."/>
            <person name="Minx P."/>
            <person name="Cordum H."/>
            <person name="Wilson R."/>
            <person name="Cheng Z."/>
            <person name="Jin W."/>
            <person name="Jiang J."/>
            <person name="Leong S.A."/>
            <person name="Iwama H."/>
            <person name="Gojobori T."/>
            <person name="Itoh T."/>
            <person name="Niimura Y."/>
            <person name="Fujii Y."/>
            <person name="Habara T."/>
            <person name="Sakai H."/>
            <person name="Sato Y."/>
            <person name="Wilson G."/>
            <person name="Kumar K."/>
            <person name="McCouch S."/>
            <person name="Juretic N."/>
            <person name="Hoen D."/>
            <person name="Wright S."/>
            <person name="Bruskiewich R."/>
            <person name="Bureau T."/>
            <person name="Miyao A."/>
            <person name="Hirochika H."/>
            <person name="Nishikawa T."/>
            <person name="Kadowaki K."/>
            <person name="Sugiura M."/>
            <person name="Burr B."/>
            <person name="Sasaki T."/>
        </authorList>
    </citation>
    <scope>NUCLEOTIDE SEQUENCE [LARGE SCALE GENOMIC DNA]</scope>
    <source>
        <strain evidence="3">cv. Nipponbare</strain>
    </source>
</reference>
<evidence type="ECO:0000313" key="2">
    <source>
        <dbReference type="EMBL" id="BAS88758.1"/>
    </source>
</evidence>
<feature type="region of interest" description="Disordered" evidence="1">
    <location>
        <begin position="1"/>
        <end position="23"/>
    </location>
</feature>
<organism evidence="2 3">
    <name type="scientific">Oryza sativa subsp. japonica</name>
    <name type="common">Rice</name>
    <dbReference type="NCBI Taxonomy" id="39947"/>
    <lineage>
        <taxon>Eukaryota</taxon>
        <taxon>Viridiplantae</taxon>
        <taxon>Streptophyta</taxon>
        <taxon>Embryophyta</taxon>
        <taxon>Tracheophyta</taxon>
        <taxon>Spermatophyta</taxon>
        <taxon>Magnoliopsida</taxon>
        <taxon>Liliopsida</taxon>
        <taxon>Poales</taxon>
        <taxon>Poaceae</taxon>
        <taxon>BOP clade</taxon>
        <taxon>Oryzoideae</taxon>
        <taxon>Oryzeae</taxon>
        <taxon>Oryzinae</taxon>
        <taxon>Oryza</taxon>
        <taxon>Oryza sativa</taxon>
    </lineage>
</organism>
<dbReference type="Proteomes" id="UP000059680">
    <property type="component" value="Chromosome 4"/>
</dbReference>